<dbReference type="Gene3D" id="2.60.40.10">
    <property type="entry name" value="Immunoglobulins"/>
    <property type="match status" value="1"/>
</dbReference>
<protein>
    <recommendedName>
        <fullName evidence="3">G8 domain-containing protein</fullName>
    </recommendedName>
</protein>
<accession>A0ABS3Z5R8</accession>
<dbReference type="EMBL" id="JAGHKO010000024">
    <property type="protein sequence ID" value="MBO9205507.1"/>
    <property type="molecule type" value="Genomic_DNA"/>
</dbReference>
<evidence type="ECO:0000313" key="2">
    <source>
        <dbReference type="Proteomes" id="UP000677244"/>
    </source>
</evidence>
<reference evidence="1 2" key="1">
    <citation type="submission" date="2021-03" db="EMBL/GenBank/DDBJ databases">
        <title>Assistant Professor.</title>
        <authorList>
            <person name="Huq M.A."/>
        </authorList>
    </citation>
    <scope>NUCLEOTIDE SEQUENCE [LARGE SCALE GENOMIC DNA]</scope>
    <source>
        <strain evidence="1 2">MAH-29</strain>
    </source>
</reference>
<sequence length="870" mass="94934">MQQGRVQLDADWNEQAEIETYRRETGTADIIGNSGAPMHNAGFKVEPFVASPFIGSPPEGAGNFYITAGHYYVDGILCENEHPILFTEQIDLPATLPVHATGTYLAYLDVWAREITSLEDPQIREVALGGPDTTTRKKTIWQVKLLRLGNNTLVTNCMQDLPVWNTAIASGTGKLSAQAEENVPSQNPCNFISTGGYTGLENQLYRVEIHRAGDRNNATCKWSRDNGSVITKWEDQDVNDKNNLIVSNIGPDEILGFAGGQWIELTDDTHELLGKPGILVRLIKAEGQVLTIDASTIKDPDNPTATSVDIHNFPANPKIRRWDSAGELSLNSAAWINLEDGVQVQFSAGTYKTGDFWNIPARTFIGDIDWPIDQSTNTRIFQLPQGIQHHYCKLAILKFDGIHFTVESDCRKIFPPITELTSLFYVSGDGQEAMPGFKLPNPLKVGVTNGQWPVKGATIEFKIETGGGSLWPSPDETGATASLVKLVTTNEDGIAACTWALGSSGAQRVTATLHNASNAPVHLPVIFTANLSLASKILYDDTSCQNWGNEPHGTVAEAITSLCKRSNTTRRGCSVTVGRGGQFELLEEAFKNVQEEDICICLLPGEHPTDGIRAQRKTIKITGCGATIVLKSEFRLDAEKITLGNIGFQAAAKNAHIILMANEVDGNNCTFIRANDDNEKTPFVLILSTKEKGTDTHLYWNANTITARIALALTNGVNGSIINNTINGAVILQYTPDYVWATEEEREIIKMLTENKLTHTGSLHIHGNSIDNVLTNAFGILKSAEKLSYKSLIVSENVFKGVNNSFVAHVLTGVNNHFIEPVIKNTIAFLGIQVTLMGNVAVNDNTVIQTSFGKPMGVNPNFNLVNIQVL</sequence>
<organism evidence="1 2">
    <name type="scientific">Niastella soli</name>
    <dbReference type="NCBI Taxonomy" id="2821487"/>
    <lineage>
        <taxon>Bacteria</taxon>
        <taxon>Pseudomonadati</taxon>
        <taxon>Bacteroidota</taxon>
        <taxon>Chitinophagia</taxon>
        <taxon>Chitinophagales</taxon>
        <taxon>Chitinophagaceae</taxon>
        <taxon>Niastella</taxon>
    </lineage>
</organism>
<evidence type="ECO:0000313" key="1">
    <source>
        <dbReference type="EMBL" id="MBO9205507.1"/>
    </source>
</evidence>
<gene>
    <name evidence="1" type="ORF">J7I42_34775</name>
</gene>
<evidence type="ECO:0008006" key="3">
    <source>
        <dbReference type="Google" id="ProtNLM"/>
    </source>
</evidence>
<name>A0ABS3Z5R8_9BACT</name>
<dbReference type="InterPro" id="IPR045392">
    <property type="entry name" value="DUF6519"/>
</dbReference>
<dbReference type="InterPro" id="IPR013783">
    <property type="entry name" value="Ig-like_fold"/>
</dbReference>
<keyword evidence="2" id="KW-1185">Reference proteome</keyword>
<comment type="caution">
    <text evidence="1">The sequence shown here is derived from an EMBL/GenBank/DDBJ whole genome shotgun (WGS) entry which is preliminary data.</text>
</comment>
<proteinExistence type="predicted"/>
<dbReference type="Proteomes" id="UP000677244">
    <property type="component" value="Unassembled WGS sequence"/>
</dbReference>
<dbReference type="Pfam" id="PF20129">
    <property type="entry name" value="DUF6519"/>
    <property type="match status" value="2"/>
</dbReference>